<proteinExistence type="predicted"/>
<name>A0ABV0MGX2_9TELE</name>
<evidence type="ECO:0000313" key="1">
    <source>
        <dbReference type="EMBL" id="MEQ2158334.1"/>
    </source>
</evidence>
<comment type="caution">
    <text evidence="1">The sequence shown here is derived from an EMBL/GenBank/DDBJ whole genome shotgun (WGS) entry which is preliminary data.</text>
</comment>
<accession>A0ABV0MGX2</accession>
<reference evidence="1 2" key="1">
    <citation type="submission" date="2021-06" db="EMBL/GenBank/DDBJ databases">
        <authorList>
            <person name="Palmer J.M."/>
        </authorList>
    </citation>
    <scope>NUCLEOTIDE SEQUENCE [LARGE SCALE GENOMIC DNA]</scope>
    <source>
        <strain evidence="1 2">GA_2019</strain>
        <tissue evidence="1">Muscle</tissue>
    </source>
</reference>
<gene>
    <name evidence="1" type="ORF">GOODEAATRI_011184</name>
</gene>
<dbReference type="EMBL" id="JAHRIO010000678">
    <property type="protein sequence ID" value="MEQ2158334.1"/>
    <property type="molecule type" value="Genomic_DNA"/>
</dbReference>
<keyword evidence="2" id="KW-1185">Reference proteome</keyword>
<sequence length="101" mass="11664">MIEQFIDGFNSCGFLWETVKNSWRVFQKLFTKGEELLLTRAEFKALYDVNWSDIGSNGRDAEEDTMFSFQSILNTIAGTFLLTCLSINKKTVEKQSTCIFR</sequence>
<organism evidence="1 2">
    <name type="scientific">Goodea atripinnis</name>
    <dbReference type="NCBI Taxonomy" id="208336"/>
    <lineage>
        <taxon>Eukaryota</taxon>
        <taxon>Metazoa</taxon>
        <taxon>Chordata</taxon>
        <taxon>Craniata</taxon>
        <taxon>Vertebrata</taxon>
        <taxon>Euteleostomi</taxon>
        <taxon>Actinopterygii</taxon>
        <taxon>Neopterygii</taxon>
        <taxon>Teleostei</taxon>
        <taxon>Neoteleostei</taxon>
        <taxon>Acanthomorphata</taxon>
        <taxon>Ovalentaria</taxon>
        <taxon>Atherinomorphae</taxon>
        <taxon>Cyprinodontiformes</taxon>
        <taxon>Goodeidae</taxon>
        <taxon>Goodea</taxon>
    </lineage>
</organism>
<dbReference type="Proteomes" id="UP001476798">
    <property type="component" value="Unassembled WGS sequence"/>
</dbReference>
<evidence type="ECO:0000313" key="2">
    <source>
        <dbReference type="Proteomes" id="UP001476798"/>
    </source>
</evidence>
<protein>
    <submittedName>
        <fullName evidence="1">Uncharacterized protein</fullName>
    </submittedName>
</protein>